<evidence type="ECO:0000313" key="1">
    <source>
        <dbReference type="EMBL" id="KAB3519290.1"/>
    </source>
</evidence>
<protein>
    <submittedName>
        <fullName evidence="1">Uncharacterized protein</fullName>
    </submittedName>
</protein>
<keyword evidence="2" id="KW-1185">Reference proteome</keyword>
<organism evidence="1 2">
    <name type="scientific">Corynebacterium zhongnanshanii</name>
    <dbReference type="NCBI Taxonomy" id="2768834"/>
    <lineage>
        <taxon>Bacteria</taxon>
        <taxon>Bacillati</taxon>
        <taxon>Actinomycetota</taxon>
        <taxon>Actinomycetes</taxon>
        <taxon>Mycobacteriales</taxon>
        <taxon>Corynebacteriaceae</taxon>
        <taxon>Corynebacterium</taxon>
    </lineage>
</organism>
<evidence type="ECO:0000313" key="2">
    <source>
        <dbReference type="Proteomes" id="UP000436181"/>
    </source>
</evidence>
<gene>
    <name evidence="1" type="ORF">F8377_09495</name>
</gene>
<name>A0ABQ6VFR5_9CORY</name>
<comment type="caution">
    <text evidence="1">The sequence shown here is derived from an EMBL/GenBank/DDBJ whole genome shotgun (WGS) entry which is preliminary data.</text>
</comment>
<reference evidence="1 2" key="1">
    <citation type="submission" date="2019-10" db="EMBL/GenBank/DDBJ databases">
        <title>Corynebacterium sp novel species isolated from the respiratory tract of Marmot.</title>
        <authorList>
            <person name="Zhang G."/>
        </authorList>
    </citation>
    <scope>NUCLEOTIDE SEQUENCE [LARGE SCALE GENOMIC DNA]</scope>
    <source>
        <strain evidence="1 2">336</strain>
    </source>
</reference>
<dbReference type="EMBL" id="WBZJ01000004">
    <property type="protein sequence ID" value="KAB3519290.1"/>
    <property type="molecule type" value="Genomic_DNA"/>
</dbReference>
<dbReference type="Proteomes" id="UP000436181">
    <property type="component" value="Unassembled WGS sequence"/>
</dbReference>
<sequence length="185" mass="19634">MQTLIHIENSDAPTEYRFPLTIPQEAEVITFNEGGDDVAGILLNGELLATIARPWAHDAMGESIPTLLTIEDGVLVQRVEYDSNTAFPITADPQIDWGWTKTTIKLSKKETQATGVAGGAGAIAALPWVVALGLTGPVAIKILGSAGKLGYDAIQAHRHGKCLGIVVNLNILSSNGGISTWEYIC</sequence>
<accession>A0ABQ6VFR5</accession>
<proteinExistence type="predicted"/>